<dbReference type="Gene3D" id="3.90.640.10">
    <property type="entry name" value="Actin, Chain A, domain 4"/>
    <property type="match status" value="1"/>
</dbReference>
<evidence type="ECO:0000256" key="2">
    <source>
        <dbReference type="ARBA" id="ARBA00022840"/>
    </source>
</evidence>
<keyword evidence="1" id="KW-0547">Nucleotide-binding</keyword>
<gene>
    <name evidence="3" type="ORF">METZ01_LOCUS385922</name>
</gene>
<dbReference type="GO" id="GO:0005524">
    <property type="term" value="F:ATP binding"/>
    <property type="evidence" value="ECO:0007669"/>
    <property type="project" value="UniProtKB-KW"/>
</dbReference>
<dbReference type="EMBL" id="UINC01143884">
    <property type="protein sequence ID" value="SVD33068.1"/>
    <property type="molecule type" value="Genomic_DNA"/>
</dbReference>
<reference evidence="3" key="1">
    <citation type="submission" date="2018-05" db="EMBL/GenBank/DDBJ databases">
        <authorList>
            <person name="Lanie J.A."/>
            <person name="Ng W.-L."/>
            <person name="Kazmierczak K.M."/>
            <person name="Andrzejewski T.M."/>
            <person name="Davidsen T.M."/>
            <person name="Wayne K.J."/>
            <person name="Tettelin H."/>
            <person name="Glass J.I."/>
            <person name="Rusch D."/>
            <person name="Podicherti R."/>
            <person name="Tsui H.-C.T."/>
            <person name="Winkler M.E."/>
        </authorList>
    </citation>
    <scope>NUCLEOTIDE SEQUENCE</scope>
</reference>
<accession>A0A382UH83</accession>
<dbReference type="InterPro" id="IPR018181">
    <property type="entry name" value="Heat_shock_70_CS"/>
</dbReference>
<keyword evidence="2" id="KW-0067">ATP-binding</keyword>
<proteinExistence type="predicted"/>
<dbReference type="InterPro" id="IPR013126">
    <property type="entry name" value="Hsp_70_fam"/>
</dbReference>
<dbReference type="InterPro" id="IPR043129">
    <property type="entry name" value="ATPase_NBD"/>
</dbReference>
<evidence type="ECO:0008006" key="4">
    <source>
        <dbReference type="Google" id="ProtNLM"/>
    </source>
</evidence>
<feature type="non-terminal residue" evidence="3">
    <location>
        <position position="293"/>
    </location>
</feature>
<dbReference type="PRINTS" id="PR00301">
    <property type="entry name" value="HEATSHOCK70"/>
</dbReference>
<sequence>GNGWLVGEEARSQLISSPTNSVYSVKRLMGRGIEELKEEIRELPYQVEAAQRKLVKIRLGEESFTPQELSSVILSRIKEKAEKLLERTIEKAVITVPAYFDDAQRQATRDAGKIAGLDVVRIINEPTAAAIAYGLDEKKQGYVAVYDLGGGTFDISILELKGKLFKVVATHGDTRLGGDDIDRVLVTLFTQSLLDQYPNLDLEDPSSRQILRKTAEEVKIALSGSMEVEYILELPEKRIKHRGQLKADELSRQIEPLLKRTFDSCAKALSDAGLKHGDIDEVVLVGGSTLVPA</sequence>
<evidence type="ECO:0000313" key="3">
    <source>
        <dbReference type="EMBL" id="SVD33068.1"/>
    </source>
</evidence>
<dbReference type="AlphaFoldDB" id="A0A382UH83"/>
<protein>
    <recommendedName>
        <fullName evidence="4">Molecular chaperone DnaK</fullName>
    </recommendedName>
</protein>
<dbReference type="Pfam" id="PF00012">
    <property type="entry name" value="HSP70"/>
    <property type="match status" value="1"/>
</dbReference>
<dbReference type="GO" id="GO:0140662">
    <property type="term" value="F:ATP-dependent protein folding chaperone"/>
    <property type="evidence" value="ECO:0007669"/>
    <property type="project" value="InterPro"/>
</dbReference>
<feature type="non-terminal residue" evidence="3">
    <location>
        <position position="1"/>
    </location>
</feature>
<dbReference type="Gene3D" id="3.30.420.40">
    <property type="match status" value="2"/>
</dbReference>
<dbReference type="PROSITE" id="PS00329">
    <property type="entry name" value="HSP70_2"/>
    <property type="match status" value="1"/>
</dbReference>
<dbReference type="SUPFAM" id="SSF53067">
    <property type="entry name" value="Actin-like ATPase domain"/>
    <property type="match status" value="2"/>
</dbReference>
<organism evidence="3">
    <name type="scientific">marine metagenome</name>
    <dbReference type="NCBI Taxonomy" id="408172"/>
    <lineage>
        <taxon>unclassified sequences</taxon>
        <taxon>metagenomes</taxon>
        <taxon>ecological metagenomes</taxon>
    </lineage>
</organism>
<dbReference type="PANTHER" id="PTHR19375">
    <property type="entry name" value="HEAT SHOCK PROTEIN 70KDA"/>
    <property type="match status" value="1"/>
</dbReference>
<name>A0A382UH83_9ZZZZ</name>
<evidence type="ECO:0000256" key="1">
    <source>
        <dbReference type="ARBA" id="ARBA00022741"/>
    </source>
</evidence>
<dbReference type="Gene3D" id="3.30.30.30">
    <property type="match status" value="1"/>
</dbReference>